<comment type="caution">
    <text evidence="1">The sequence shown here is derived from an EMBL/GenBank/DDBJ whole genome shotgun (WGS) entry which is preliminary data.</text>
</comment>
<dbReference type="GeneID" id="33564654"/>
<evidence type="ECO:0000313" key="2">
    <source>
        <dbReference type="Proteomes" id="UP000193648"/>
    </source>
</evidence>
<dbReference type="InParanoid" id="A0A1Y2GZW5"/>
<keyword evidence="2" id="KW-1185">Reference proteome</keyword>
<dbReference type="EMBL" id="MCFF01000003">
    <property type="protein sequence ID" value="ORZ27815.1"/>
    <property type="molecule type" value="Genomic_DNA"/>
</dbReference>
<sequence>MSLLETISAAGLAQKALINGVPRLRSLMSKELVSILKNIGAMVGEDNHYYSLSVINMNDLYVRSAFKKLYDTVVKDFYINRDDREPATKIVVTGTAGIGKSSFLVYFAIRLLAVSNEEDPPITIIQKKESSKCYAFGGRYVVRYGDMEDFMPFLQLSNTWFPVDSAPSPELTQARTIFSVSPRTLLSSANGYQEIMKR</sequence>
<dbReference type="OrthoDB" id="19861at2759"/>
<accession>A0A1Y2GZW5</accession>
<dbReference type="InterPro" id="IPR052980">
    <property type="entry name" value="Crinkler_effector"/>
</dbReference>
<reference evidence="1 2" key="1">
    <citation type="submission" date="2016-07" db="EMBL/GenBank/DDBJ databases">
        <title>Pervasive Adenine N6-methylation of Active Genes in Fungi.</title>
        <authorList>
            <consortium name="DOE Joint Genome Institute"/>
            <person name="Mondo S.J."/>
            <person name="Dannebaum R.O."/>
            <person name="Kuo R.C."/>
            <person name="Labutti K."/>
            <person name="Haridas S."/>
            <person name="Kuo A."/>
            <person name="Salamov A."/>
            <person name="Ahrendt S.R."/>
            <person name="Lipzen A."/>
            <person name="Sullivan W."/>
            <person name="Andreopoulos W.B."/>
            <person name="Clum A."/>
            <person name="Lindquist E."/>
            <person name="Daum C."/>
            <person name="Ramamoorthy G.K."/>
            <person name="Gryganskyi A."/>
            <person name="Culley D."/>
            <person name="Magnuson J.K."/>
            <person name="James T.Y."/>
            <person name="O'Malley M.A."/>
            <person name="Stajich J.E."/>
            <person name="Spatafora J.W."/>
            <person name="Visel A."/>
            <person name="Grigoriev I.V."/>
        </authorList>
    </citation>
    <scope>NUCLEOTIDE SEQUENCE [LARGE SCALE GENOMIC DNA]</scope>
    <source>
        <strain evidence="1 2">NRRL 3116</strain>
    </source>
</reference>
<dbReference type="AlphaFoldDB" id="A0A1Y2GZW5"/>
<dbReference type="PANTHER" id="PTHR33129">
    <property type="entry name" value="PROTEIN KINASE DOMAIN-CONTAINING PROTEIN-RELATED"/>
    <property type="match status" value="1"/>
</dbReference>
<dbReference type="RefSeq" id="XP_021885518.1">
    <property type="nucleotide sequence ID" value="XM_022022810.1"/>
</dbReference>
<organism evidence="1 2">
    <name type="scientific">Lobosporangium transversale</name>
    <dbReference type="NCBI Taxonomy" id="64571"/>
    <lineage>
        <taxon>Eukaryota</taxon>
        <taxon>Fungi</taxon>
        <taxon>Fungi incertae sedis</taxon>
        <taxon>Mucoromycota</taxon>
        <taxon>Mortierellomycotina</taxon>
        <taxon>Mortierellomycetes</taxon>
        <taxon>Mortierellales</taxon>
        <taxon>Mortierellaceae</taxon>
        <taxon>Lobosporangium</taxon>
    </lineage>
</organism>
<dbReference type="PANTHER" id="PTHR33129:SF1">
    <property type="entry name" value="ATP-BINDING PROTEIN"/>
    <property type="match status" value="1"/>
</dbReference>
<protein>
    <submittedName>
        <fullName evidence="1">Uncharacterized protein</fullName>
    </submittedName>
</protein>
<proteinExistence type="predicted"/>
<gene>
    <name evidence="1" type="ORF">BCR41DRAFT_345957</name>
</gene>
<evidence type="ECO:0000313" key="1">
    <source>
        <dbReference type="EMBL" id="ORZ27815.1"/>
    </source>
</evidence>
<name>A0A1Y2GZW5_9FUNG</name>
<feature type="non-terminal residue" evidence="1">
    <location>
        <position position="198"/>
    </location>
</feature>
<dbReference type="Proteomes" id="UP000193648">
    <property type="component" value="Unassembled WGS sequence"/>
</dbReference>